<protein>
    <submittedName>
        <fullName evidence="3">TENA/THI-4 family protein</fullName>
    </submittedName>
</protein>
<dbReference type="OrthoDB" id="34166at2"/>
<organism evidence="3 4">
    <name type="scientific">Propionibacterium acidifaciens F0233</name>
    <dbReference type="NCBI Taxonomy" id="553198"/>
    <lineage>
        <taxon>Bacteria</taxon>
        <taxon>Bacillati</taxon>
        <taxon>Actinomycetota</taxon>
        <taxon>Actinomycetes</taxon>
        <taxon>Propionibacteriales</taxon>
        <taxon>Propionibacteriaceae</taxon>
        <taxon>Propionibacterium</taxon>
    </lineage>
</organism>
<dbReference type="PANTHER" id="PTHR43198:SF2">
    <property type="entry name" value="SI:CH1073-67J19.1-RELATED"/>
    <property type="match status" value="1"/>
</dbReference>
<dbReference type="Gene3D" id="1.20.910.10">
    <property type="entry name" value="Heme oxygenase-like"/>
    <property type="match status" value="1"/>
</dbReference>
<dbReference type="GO" id="GO:0005829">
    <property type="term" value="C:cytosol"/>
    <property type="evidence" value="ECO:0007669"/>
    <property type="project" value="TreeGrafter"/>
</dbReference>
<dbReference type="Pfam" id="PF03070">
    <property type="entry name" value="TENA_THI-4"/>
    <property type="match status" value="1"/>
</dbReference>
<dbReference type="CDD" id="cd19365">
    <property type="entry name" value="TenA_C-like"/>
    <property type="match status" value="1"/>
</dbReference>
<dbReference type="GeneID" id="95360255"/>
<dbReference type="RefSeq" id="WP_021798743.1">
    <property type="nucleotide sequence ID" value="NZ_ACVN02000305.1"/>
</dbReference>
<dbReference type="Proteomes" id="UP000017052">
    <property type="component" value="Unassembled WGS sequence"/>
</dbReference>
<comment type="caution">
    <text evidence="3">The sequence shown here is derived from an EMBL/GenBank/DDBJ whole genome shotgun (WGS) entry which is preliminary data.</text>
</comment>
<feature type="domain" description="Thiaminase-2/PQQC" evidence="2">
    <location>
        <begin position="9"/>
        <end position="208"/>
    </location>
</feature>
<evidence type="ECO:0000256" key="1">
    <source>
        <dbReference type="ARBA" id="ARBA00004948"/>
    </source>
</evidence>
<proteinExistence type="predicted"/>
<dbReference type="InterPro" id="IPR016084">
    <property type="entry name" value="Haem_Oase-like_multi-hlx"/>
</dbReference>
<evidence type="ECO:0000259" key="2">
    <source>
        <dbReference type="Pfam" id="PF03070"/>
    </source>
</evidence>
<sequence>MSFTERLWARIAPIRAAIDELPFLGALADGSLPRERFDHYLRQDALYLGQYARVLARVASLADDPDELVFWAERARDSIVVERALHARHVDVMADAVASPSCAAYTSFLLAQSRGEYGVAATSVLPCFWIYQDVGERILAAAGDLTNHPYGDWIGTYADPAFAEQTLRVRAIVDRVAEQGDGSLRGRMASAGEQAGRYEWMFWDAAWRMEAWPV</sequence>
<dbReference type="PANTHER" id="PTHR43198">
    <property type="entry name" value="BIFUNCTIONAL TH2 PROTEIN"/>
    <property type="match status" value="1"/>
</dbReference>
<dbReference type="SUPFAM" id="SSF48613">
    <property type="entry name" value="Heme oxygenase-like"/>
    <property type="match status" value="1"/>
</dbReference>
<dbReference type="InterPro" id="IPR050967">
    <property type="entry name" value="Thiamine_Salvage_TenA"/>
</dbReference>
<name>U2RI58_9ACTN</name>
<evidence type="ECO:0000313" key="4">
    <source>
        <dbReference type="Proteomes" id="UP000017052"/>
    </source>
</evidence>
<accession>U2RI58</accession>
<dbReference type="InterPro" id="IPR004305">
    <property type="entry name" value="Thiaminase-2/PQQC"/>
</dbReference>
<gene>
    <name evidence="3" type="ORF">HMPREF0682_2081</name>
</gene>
<dbReference type="AlphaFoldDB" id="U2RI58"/>
<keyword evidence="4" id="KW-1185">Reference proteome</keyword>
<reference evidence="3" key="1">
    <citation type="submission" date="2013-08" db="EMBL/GenBank/DDBJ databases">
        <authorList>
            <person name="Durkin A.S."/>
            <person name="Haft D.R."/>
            <person name="McCorrison J."/>
            <person name="Torralba M."/>
            <person name="Gillis M."/>
            <person name="Haft D.H."/>
            <person name="Methe B."/>
            <person name="Sutton G."/>
            <person name="Nelson K.E."/>
        </authorList>
    </citation>
    <scope>NUCLEOTIDE SEQUENCE [LARGE SCALE GENOMIC DNA]</scope>
    <source>
        <strain evidence="3">F0233</strain>
    </source>
</reference>
<evidence type="ECO:0000313" key="3">
    <source>
        <dbReference type="EMBL" id="ERK50412.1"/>
    </source>
</evidence>
<dbReference type="EMBL" id="ACVN02000305">
    <property type="protein sequence ID" value="ERK50412.1"/>
    <property type="molecule type" value="Genomic_DNA"/>
</dbReference>
<comment type="pathway">
    <text evidence="1">Cofactor biosynthesis; thiamine diphosphate biosynthesis.</text>
</comment>